<evidence type="ECO:0000313" key="5">
    <source>
        <dbReference type="EMBL" id="SGY67697.1"/>
    </source>
</evidence>
<keyword evidence="6" id="KW-1185">Reference proteome</keyword>
<evidence type="ECO:0000256" key="3">
    <source>
        <dbReference type="SAM" id="MobiDB-lite"/>
    </source>
</evidence>
<gene>
    <name evidence="5" type="primary">BQ5605_C004g02799</name>
    <name evidence="5" type="ORF">BQ5605_C004G02799</name>
</gene>
<protein>
    <submittedName>
        <fullName evidence="5">BQ5605_C004g02799 protein</fullName>
    </submittedName>
</protein>
<dbReference type="Gene3D" id="3.50.50.60">
    <property type="entry name" value="FAD/NAD(P)-binding domain"/>
    <property type="match status" value="2"/>
</dbReference>
<dbReference type="GO" id="GO:0044550">
    <property type="term" value="P:secondary metabolite biosynthetic process"/>
    <property type="evidence" value="ECO:0007669"/>
    <property type="project" value="TreeGrafter"/>
</dbReference>
<dbReference type="STRING" id="796604.A0A2X0MC42"/>
<dbReference type="InterPro" id="IPR012132">
    <property type="entry name" value="GMC_OxRdtase"/>
</dbReference>
<name>A0A2X0MC42_9BASI</name>
<dbReference type="Pfam" id="PF05199">
    <property type="entry name" value="GMC_oxred_C"/>
    <property type="match status" value="1"/>
</dbReference>
<dbReference type="EMBL" id="FQNC01000046">
    <property type="protein sequence ID" value="SGY67697.1"/>
    <property type="molecule type" value="Genomic_DNA"/>
</dbReference>
<evidence type="ECO:0000313" key="6">
    <source>
        <dbReference type="Proteomes" id="UP000249464"/>
    </source>
</evidence>
<comment type="similarity">
    <text evidence="2">Belongs to the GMC oxidoreductase family.</text>
</comment>
<sequence>MRRIKQLADFPGVGQNFQDHAFISPGYEIDNNIYNLVLNHNLGSLTNPVSDYIAWDRMSSNFFKEYPAAAAINNPVSDYIAWDRMSSNFFKEYPAAAAINDPEKEKLYQPLRKPPRLFYALLGALVAPLSRGQSNHPSWGQGRGDRNLQENPPNLQYPSFQGGRANDEEYYPGLNVSTDAQILQTIEASVQKVWRAVCTCATGSRSKGGILDPYLRVHGVNRLRVVDASAFPMLPPGHSQSVVYMLTERAADFIKETRGHTGVRIPAPQVTLPTGNFGAPYTSN</sequence>
<feature type="domain" description="Glucose-methanol-choline oxidoreductase C-terminal" evidence="4">
    <location>
        <begin position="170"/>
        <end position="246"/>
    </location>
</feature>
<reference evidence="5 6" key="1">
    <citation type="submission" date="2016-11" db="EMBL/GenBank/DDBJ databases">
        <authorList>
            <person name="Jaros S."/>
            <person name="Januszkiewicz K."/>
            <person name="Wedrychowicz H."/>
        </authorList>
    </citation>
    <scope>NUCLEOTIDE SEQUENCE [LARGE SCALE GENOMIC DNA]</scope>
</reference>
<organism evidence="5 6">
    <name type="scientific">Microbotryum silenes-dioicae</name>
    <dbReference type="NCBI Taxonomy" id="796604"/>
    <lineage>
        <taxon>Eukaryota</taxon>
        <taxon>Fungi</taxon>
        <taxon>Dikarya</taxon>
        <taxon>Basidiomycota</taxon>
        <taxon>Pucciniomycotina</taxon>
        <taxon>Microbotryomycetes</taxon>
        <taxon>Microbotryales</taxon>
        <taxon>Microbotryaceae</taxon>
        <taxon>Microbotryum</taxon>
    </lineage>
</organism>
<dbReference type="GO" id="GO:0016614">
    <property type="term" value="F:oxidoreductase activity, acting on CH-OH group of donors"/>
    <property type="evidence" value="ECO:0007669"/>
    <property type="project" value="InterPro"/>
</dbReference>
<feature type="compositionally biased region" description="Polar residues" evidence="3">
    <location>
        <begin position="149"/>
        <end position="159"/>
    </location>
</feature>
<dbReference type="InterPro" id="IPR007867">
    <property type="entry name" value="GMC_OxRtase_C"/>
</dbReference>
<evidence type="ECO:0000259" key="4">
    <source>
        <dbReference type="Pfam" id="PF05199"/>
    </source>
</evidence>
<dbReference type="PANTHER" id="PTHR11552:SF138">
    <property type="entry name" value="DEHYDROGENASE PKFF-RELATED"/>
    <property type="match status" value="1"/>
</dbReference>
<proteinExistence type="inferred from homology"/>
<dbReference type="InterPro" id="IPR036188">
    <property type="entry name" value="FAD/NAD-bd_sf"/>
</dbReference>
<feature type="region of interest" description="Disordered" evidence="3">
    <location>
        <begin position="133"/>
        <end position="159"/>
    </location>
</feature>
<accession>A0A2X0MC42</accession>
<dbReference type="PANTHER" id="PTHR11552">
    <property type="entry name" value="GLUCOSE-METHANOL-CHOLINE GMC OXIDOREDUCTASE"/>
    <property type="match status" value="1"/>
</dbReference>
<dbReference type="Gene3D" id="3.30.560.10">
    <property type="entry name" value="Glucose Oxidase, domain 3"/>
    <property type="match status" value="2"/>
</dbReference>
<dbReference type="SUPFAM" id="SSF51905">
    <property type="entry name" value="FAD/NAD(P)-binding domain"/>
    <property type="match status" value="1"/>
</dbReference>
<dbReference type="AlphaFoldDB" id="A0A2X0MC42"/>
<dbReference type="GO" id="GO:0050660">
    <property type="term" value="F:flavin adenine dinucleotide binding"/>
    <property type="evidence" value="ECO:0007669"/>
    <property type="project" value="InterPro"/>
</dbReference>
<evidence type="ECO:0000256" key="2">
    <source>
        <dbReference type="ARBA" id="ARBA00010790"/>
    </source>
</evidence>
<comment type="cofactor">
    <cofactor evidence="1">
        <name>FAD</name>
        <dbReference type="ChEBI" id="CHEBI:57692"/>
    </cofactor>
</comment>
<evidence type="ECO:0000256" key="1">
    <source>
        <dbReference type="ARBA" id="ARBA00001974"/>
    </source>
</evidence>
<dbReference type="Proteomes" id="UP000249464">
    <property type="component" value="Unassembled WGS sequence"/>
</dbReference>